<sequence length="77" mass="8047">MCMSNPQCTHFVWTNVEGQGGICWMKSGGATGESAILTPGARGAVCGFRHNRPPNGSVPIATTSAPWSDTDTCECVC</sequence>
<gene>
    <name evidence="1" type="ORF">GHT06_015404</name>
</gene>
<comment type="caution">
    <text evidence="1">The sequence shown here is derived from an EMBL/GenBank/DDBJ whole genome shotgun (WGS) entry which is preliminary data.</text>
</comment>
<evidence type="ECO:0000313" key="1">
    <source>
        <dbReference type="EMBL" id="KAI9558616.1"/>
    </source>
</evidence>
<reference evidence="1 2" key="1">
    <citation type="submission" date="2022-05" db="EMBL/GenBank/DDBJ databases">
        <title>A multi-omics perspective on studying reproductive biology in Daphnia sinensis.</title>
        <authorList>
            <person name="Jia J."/>
        </authorList>
    </citation>
    <scope>NUCLEOTIDE SEQUENCE [LARGE SCALE GENOMIC DNA]</scope>
    <source>
        <strain evidence="1 2">WSL</strain>
    </source>
</reference>
<dbReference type="Proteomes" id="UP000820818">
    <property type="component" value="Linkage Group LG5"/>
</dbReference>
<accession>A0AAD5PSW6</accession>
<dbReference type="Gene3D" id="3.50.4.10">
    <property type="entry name" value="Hepatocyte Growth Factor"/>
    <property type="match status" value="1"/>
</dbReference>
<dbReference type="EMBL" id="WJBH02000005">
    <property type="protein sequence ID" value="KAI9558616.1"/>
    <property type="molecule type" value="Genomic_DNA"/>
</dbReference>
<organism evidence="1 2">
    <name type="scientific">Daphnia sinensis</name>
    <dbReference type="NCBI Taxonomy" id="1820382"/>
    <lineage>
        <taxon>Eukaryota</taxon>
        <taxon>Metazoa</taxon>
        <taxon>Ecdysozoa</taxon>
        <taxon>Arthropoda</taxon>
        <taxon>Crustacea</taxon>
        <taxon>Branchiopoda</taxon>
        <taxon>Diplostraca</taxon>
        <taxon>Cladocera</taxon>
        <taxon>Anomopoda</taxon>
        <taxon>Daphniidae</taxon>
        <taxon>Daphnia</taxon>
        <taxon>Daphnia similis group</taxon>
    </lineage>
</organism>
<keyword evidence="2" id="KW-1185">Reference proteome</keyword>
<name>A0AAD5PSW6_9CRUS</name>
<dbReference type="AlphaFoldDB" id="A0AAD5PSW6"/>
<evidence type="ECO:0000313" key="2">
    <source>
        <dbReference type="Proteomes" id="UP000820818"/>
    </source>
</evidence>
<protein>
    <recommendedName>
        <fullName evidence="3">Apple domain-containing protein</fullName>
    </recommendedName>
</protein>
<proteinExistence type="predicted"/>
<evidence type="ECO:0008006" key="3">
    <source>
        <dbReference type="Google" id="ProtNLM"/>
    </source>
</evidence>